<dbReference type="EMBL" id="JADKYU010000307">
    <property type="protein sequence ID" value="MBF4983902.1"/>
    <property type="molecule type" value="Genomic_DNA"/>
</dbReference>
<proteinExistence type="predicted"/>
<dbReference type="SUPFAM" id="SSF160574">
    <property type="entry name" value="BT0923-like"/>
    <property type="match status" value="1"/>
</dbReference>
<evidence type="ECO:0000256" key="1">
    <source>
        <dbReference type="SAM" id="SignalP"/>
    </source>
</evidence>
<feature type="chain" id="PRO_5046149517" description="PepSY domain-containing protein" evidence="1">
    <location>
        <begin position="23"/>
        <end position="196"/>
    </location>
</feature>
<evidence type="ECO:0000313" key="3">
    <source>
        <dbReference type="Proteomes" id="UP001194729"/>
    </source>
</evidence>
<accession>A0ABS0A3F7</accession>
<organism evidence="2 3">
    <name type="scientific">Nonlabens mediterrranea</name>
    <dbReference type="NCBI Taxonomy" id="1419947"/>
    <lineage>
        <taxon>Bacteria</taxon>
        <taxon>Pseudomonadati</taxon>
        <taxon>Bacteroidota</taxon>
        <taxon>Flavobacteriia</taxon>
        <taxon>Flavobacteriales</taxon>
        <taxon>Flavobacteriaceae</taxon>
        <taxon>Nonlabens</taxon>
    </lineage>
</organism>
<dbReference type="Proteomes" id="UP001194729">
    <property type="component" value="Unassembled WGS sequence"/>
</dbReference>
<protein>
    <recommendedName>
        <fullName evidence="4">PepSY domain-containing protein</fullName>
    </recommendedName>
</protein>
<name>A0ABS0A3F7_9FLAO</name>
<evidence type="ECO:0000313" key="2">
    <source>
        <dbReference type="EMBL" id="MBF4983902.1"/>
    </source>
</evidence>
<keyword evidence="3" id="KW-1185">Reference proteome</keyword>
<keyword evidence="1" id="KW-0732">Signal</keyword>
<evidence type="ECO:0008006" key="4">
    <source>
        <dbReference type="Google" id="ProtNLM"/>
    </source>
</evidence>
<comment type="caution">
    <text evidence="2">The sequence shown here is derived from an EMBL/GenBank/DDBJ whole genome shotgun (WGS) entry which is preliminary data.</text>
</comment>
<reference evidence="2 3" key="1">
    <citation type="submission" date="2020-11" db="EMBL/GenBank/DDBJ databases">
        <title>P. mediterranea TC4 genome.</title>
        <authorList>
            <person name="Molmeret M."/>
        </authorList>
    </citation>
    <scope>NUCLEOTIDE SEQUENCE [LARGE SCALE GENOMIC DNA]</scope>
    <source>
        <strain evidence="2 3">TC4</strain>
    </source>
</reference>
<sequence length="196" mass="23112">MMKYKVILILVIAFAKANFTIAQEKINFKSEQEERVAIEDFPKNAISLINSLNKAGKKIRYYRETDGALITYEAKFKLNGQKYSVECDEDGSIIDIEVRLKKRVVRSDAFSVIILKINKISERFKVEKIQKQFVITDQNYATISKRLENDEFDNYEMIVAFKENHKIYRKELLFSKNGVLLKQRDVKKLKYDFILF</sequence>
<feature type="signal peptide" evidence="1">
    <location>
        <begin position="1"/>
        <end position="22"/>
    </location>
</feature>
<gene>
    <name evidence="2" type="ORF">FNJ87_05980</name>
</gene>